<evidence type="ECO:0000256" key="1">
    <source>
        <dbReference type="SAM" id="Phobius"/>
    </source>
</evidence>
<keyword evidence="1" id="KW-0812">Transmembrane</keyword>
<evidence type="ECO:0000313" key="2">
    <source>
        <dbReference type="EMBL" id="SNT01946.1"/>
    </source>
</evidence>
<dbReference type="EMBL" id="FZOO01000013">
    <property type="protein sequence ID" value="SNT01946.1"/>
    <property type="molecule type" value="Genomic_DNA"/>
</dbReference>
<keyword evidence="1" id="KW-0472">Membrane</keyword>
<gene>
    <name evidence="2" type="ORF">SAMN06893096_11337</name>
</gene>
<name>A0A239J7F7_9ACTN</name>
<evidence type="ECO:0000313" key="3">
    <source>
        <dbReference type="Proteomes" id="UP000198373"/>
    </source>
</evidence>
<feature type="transmembrane region" description="Helical" evidence="1">
    <location>
        <begin position="12"/>
        <end position="34"/>
    </location>
</feature>
<sequence length="96" mass="10378">MANDREGVDVGIFVFLVPALLVVVLGYALGYSAWVAIGLGGNPEVAGWLTGLALLVGVTWLPLRWLRRRARRARGRAADAAAAQLRAEARRRRGRG</sequence>
<keyword evidence="1" id="KW-1133">Transmembrane helix</keyword>
<proteinExistence type="predicted"/>
<dbReference type="AlphaFoldDB" id="A0A239J7F7"/>
<keyword evidence="3" id="KW-1185">Reference proteome</keyword>
<organism evidence="2 3">
    <name type="scientific">Geodermatophilus pulveris</name>
    <dbReference type="NCBI Taxonomy" id="1564159"/>
    <lineage>
        <taxon>Bacteria</taxon>
        <taxon>Bacillati</taxon>
        <taxon>Actinomycetota</taxon>
        <taxon>Actinomycetes</taxon>
        <taxon>Geodermatophilales</taxon>
        <taxon>Geodermatophilaceae</taxon>
        <taxon>Geodermatophilus</taxon>
    </lineage>
</organism>
<dbReference type="Proteomes" id="UP000198373">
    <property type="component" value="Unassembled WGS sequence"/>
</dbReference>
<protein>
    <submittedName>
        <fullName evidence="2">Uncharacterized protein</fullName>
    </submittedName>
</protein>
<feature type="transmembrane region" description="Helical" evidence="1">
    <location>
        <begin position="46"/>
        <end position="66"/>
    </location>
</feature>
<reference evidence="3" key="1">
    <citation type="submission" date="2017-06" db="EMBL/GenBank/DDBJ databases">
        <authorList>
            <person name="Varghese N."/>
            <person name="Submissions S."/>
        </authorList>
    </citation>
    <scope>NUCLEOTIDE SEQUENCE [LARGE SCALE GENOMIC DNA]</scope>
    <source>
        <strain evidence="3">DSM 46839</strain>
    </source>
</reference>
<accession>A0A239J7F7</accession>